<dbReference type="Proteomes" id="UP001165393">
    <property type="component" value="Unassembled WGS sequence"/>
</dbReference>
<organism evidence="2 3">
    <name type="scientific">Echinimonas agarilytica</name>
    <dbReference type="NCBI Taxonomy" id="1215918"/>
    <lineage>
        <taxon>Bacteria</taxon>
        <taxon>Pseudomonadati</taxon>
        <taxon>Pseudomonadota</taxon>
        <taxon>Gammaproteobacteria</taxon>
        <taxon>Alteromonadales</taxon>
        <taxon>Echinimonadaceae</taxon>
        <taxon>Echinimonas</taxon>
    </lineage>
</organism>
<evidence type="ECO:0000313" key="2">
    <source>
        <dbReference type="EMBL" id="MCM2680207.1"/>
    </source>
</evidence>
<feature type="signal peptide" evidence="1">
    <location>
        <begin position="1"/>
        <end position="21"/>
    </location>
</feature>
<evidence type="ECO:0000313" key="3">
    <source>
        <dbReference type="Proteomes" id="UP001165393"/>
    </source>
</evidence>
<comment type="caution">
    <text evidence="2">The sequence shown here is derived from an EMBL/GenBank/DDBJ whole genome shotgun (WGS) entry which is preliminary data.</text>
</comment>
<protein>
    <submittedName>
        <fullName evidence="2">Uncharacterized protein</fullName>
    </submittedName>
</protein>
<feature type="chain" id="PRO_5041202022" evidence="1">
    <location>
        <begin position="22"/>
        <end position="242"/>
    </location>
</feature>
<keyword evidence="1" id="KW-0732">Signal</keyword>
<dbReference type="PROSITE" id="PS51257">
    <property type="entry name" value="PROKAR_LIPOPROTEIN"/>
    <property type="match status" value="1"/>
</dbReference>
<gene>
    <name evidence="2" type="ORF">NAF29_11070</name>
</gene>
<keyword evidence="3" id="KW-1185">Reference proteome</keyword>
<dbReference type="EMBL" id="JAMQGP010000004">
    <property type="protein sequence ID" value="MCM2680207.1"/>
    <property type="molecule type" value="Genomic_DNA"/>
</dbReference>
<evidence type="ECO:0000256" key="1">
    <source>
        <dbReference type="SAM" id="SignalP"/>
    </source>
</evidence>
<name>A0AA41W824_9GAMM</name>
<dbReference type="AlphaFoldDB" id="A0AA41W824"/>
<sequence length="242" mass="26191">MKIIWITALAVIMSACSSMHTSPITGVNDNAKFGVLVLIDEAPTHVHTGTTAFQNFSQSKPTGTNYQRLVSDKVAQLLTTTGHETVALSAPPKLVSKRSDLFTYLSADIAFEDGVAQQLEQLAKENQLDYIITVYPKQSPAFRNSPDYVEGLGVFSYCNFGQCSMDVLTNLDARIYSSVTGMAMDAAAFTPYQRQVLEAVTLPEYPAQLEETVIESAAQQGVGVFIGQLSEMLQSAGMVSSV</sequence>
<dbReference type="RefSeq" id="WP_251261627.1">
    <property type="nucleotide sequence ID" value="NZ_JAMQGP010000004.1"/>
</dbReference>
<accession>A0AA41W824</accession>
<proteinExistence type="predicted"/>
<reference evidence="2 3" key="1">
    <citation type="journal article" date="2013" name="Antonie Van Leeuwenhoek">
        <title>Echinimonas agarilytica gen. nov., sp. nov., a new gammaproteobacterium isolated from the sea urchin Strongylocentrotus intermedius.</title>
        <authorList>
            <person name="Nedashkovskaya O.I."/>
            <person name="Stenkova A.M."/>
            <person name="Zhukova N.V."/>
            <person name="Van Trappen S."/>
            <person name="Lee J.S."/>
            <person name="Kim S.B."/>
        </authorList>
    </citation>
    <scope>NUCLEOTIDE SEQUENCE [LARGE SCALE GENOMIC DNA]</scope>
    <source>
        <strain evidence="2 3">KMM 6351</strain>
    </source>
</reference>